<proteinExistence type="predicted"/>
<reference evidence="1 2" key="2">
    <citation type="submission" date="2016-06" db="EMBL/GenBank/DDBJ databases">
        <title>Pedobacter psychrophilus sp. nov., isolated from Antarctic fragmentary rock.</title>
        <authorList>
            <person name="Svec P."/>
        </authorList>
    </citation>
    <scope>NUCLEOTIDE SEQUENCE [LARGE SCALE GENOMIC DNA]</scope>
    <source>
        <strain evidence="1 2">CCM 8644</strain>
    </source>
</reference>
<dbReference type="Proteomes" id="UP000078459">
    <property type="component" value="Unassembled WGS sequence"/>
</dbReference>
<organism evidence="1 2">
    <name type="scientific">Pedobacter psychrophilus</name>
    <dbReference type="NCBI Taxonomy" id="1826909"/>
    <lineage>
        <taxon>Bacteria</taxon>
        <taxon>Pseudomonadati</taxon>
        <taxon>Bacteroidota</taxon>
        <taxon>Sphingobacteriia</taxon>
        <taxon>Sphingobacteriales</taxon>
        <taxon>Sphingobacteriaceae</taxon>
        <taxon>Pedobacter</taxon>
    </lineage>
</organism>
<dbReference type="STRING" id="1826909.A5893_16545"/>
<reference evidence="1 2" key="1">
    <citation type="submission" date="2016-04" db="EMBL/GenBank/DDBJ databases">
        <authorList>
            <person name="Evans L.H."/>
            <person name="Alamgir A."/>
            <person name="Owens N."/>
            <person name="Weber N.D."/>
            <person name="Virtaneva K."/>
            <person name="Barbian K."/>
            <person name="Babar A."/>
            <person name="Rosenke K."/>
        </authorList>
    </citation>
    <scope>NUCLEOTIDE SEQUENCE [LARGE SCALE GENOMIC DNA]</scope>
    <source>
        <strain evidence="1 2">CCM 8644</strain>
    </source>
</reference>
<keyword evidence="2" id="KW-1185">Reference proteome</keyword>
<evidence type="ECO:0008006" key="3">
    <source>
        <dbReference type="Google" id="ProtNLM"/>
    </source>
</evidence>
<dbReference type="EMBL" id="LWHJ01000032">
    <property type="protein sequence ID" value="OAQ37976.1"/>
    <property type="molecule type" value="Genomic_DNA"/>
</dbReference>
<evidence type="ECO:0000313" key="2">
    <source>
        <dbReference type="Proteomes" id="UP000078459"/>
    </source>
</evidence>
<dbReference type="AlphaFoldDB" id="A0A179DA98"/>
<dbReference type="RefSeq" id="WP_068823799.1">
    <property type="nucleotide sequence ID" value="NZ_LWHJ01000032.1"/>
</dbReference>
<gene>
    <name evidence="1" type="ORF">A5893_16545</name>
</gene>
<dbReference type="OrthoDB" id="1495397at2"/>
<dbReference type="PROSITE" id="PS51257">
    <property type="entry name" value="PROKAR_LIPOPROTEIN"/>
    <property type="match status" value="1"/>
</dbReference>
<comment type="caution">
    <text evidence="1">The sequence shown here is derived from an EMBL/GenBank/DDBJ whole genome shotgun (WGS) entry which is preliminary data.</text>
</comment>
<accession>A0A179DA98</accession>
<sequence length="144" mass="17131">MKIKIISQYQYRNFCGVLLFLLILISSCYSVDDSQYLNISFDNSKVSSQSLREYIDKTSDRIPDSIVTFFYEDENIPQNERVVHFKNKPEEWYLIDFSITPCWILAIYNPDLSDSAFTNYNQLSDKELIRIKKRFELEILNKVK</sequence>
<protein>
    <recommendedName>
        <fullName evidence="3">Lipoprotein</fullName>
    </recommendedName>
</protein>
<evidence type="ECO:0000313" key="1">
    <source>
        <dbReference type="EMBL" id="OAQ37976.1"/>
    </source>
</evidence>
<name>A0A179DA98_9SPHI</name>